<feature type="transmembrane region" description="Helical" evidence="1">
    <location>
        <begin position="40"/>
        <end position="58"/>
    </location>
</feature>
<sequence>MGNTKNTLVSLRRIPTTTKNSYLHQNWPLYVSTHSLKWSFLVYDFFLFFFQWTVSNYVSGGYRYLIDYTILCYTGYLAKIYGKLLKKSLKNELSLGHKI</sequence>
<evidence type="ECO:0000313" key="2">
    <source>
        <dbReference type="EMBL" id="CAG6659655.1"/>
    </source>
</evidence>
<organism evidence="2">
    <name type="scientific">Cacopsylla melanoneura</name>
    <dbReference type="NCBI Taxonomy" id="428564"/>
    <lineage>
        <taxon>Eukaryota</taxon>
        <taxon>Metazoa</taxon>
        <taxon>Ecdysozoa</taxon>
        <taxon>Arthropoda</taxon>
        <taxon>Hexapoda</taxon>
        <taxon>Insecta</taxon>
        <taxon>Pterygota</taxon>
        <taxon>Neoptera</taxon>
        <taxon>Paraneoptera</taxon>
        <taxon>Hemiptera</taxon>
        <taxon>Sternorrhyncha</taxon>
        <taxon>Psylloidea</taxon>
        <taxon>Psyllidae</taxon>
        <taxon>Psyllinae</taxon>
        <taxon>Cacopsylla</taxon>
    </lineage>
</organism>
<protein>
    <submittedName>
        <fullName evidence="2">Uncharacterized protein</fullName>
    </submittedName>
</protein>
<proteinExistence type="predicted"/>
<dbReference type="AlphaFoldDB" id="A0A8D8S0G8"/>
<keyword evidence="1" id="KW-1133">Transmembrane helix</keyword>
<keyword evidence="1" id="KW-0812">Transmembrane</keyword>
<evidence type="ECO:0000256" key="1">
    <source>
        <dbReference type="SAM" id="Phobius"/>
    </source>
</evidence>
<reference evidence="2" key="1">
    <citation type="submission" date="2021-05" db="EMBL/GenBank/DDBJ databases">
        <authorList>
            <person name="Alioto T."/>
            <person name="Alioto T."/>
            <person name="Gomez Garrido J."/>
        </authorList>
    </citation>
    <scope>NUCLEOTIDE SEQUENCE</scope>
</reference>
<keyword evidence="1" id="KW-0472">Membrane</keyword>
<name>A0A8D8S0G8_9HEMI</name>
<dbReference type="EMBL" id="HBUF01194849">
    <property type="protein sequence ID" value="CAG6659655.1"/>
    <property type="molecule type" value="Transcribed_RNA"/>
</dbReference>
<accession>A0A8D8S0G8</accession>